<feature type="domain" description="Protein kinase" evidence="8">
    <location>
        <begin position="227"/>
        <end position="484"/>
    </location>
</feature>
<dbReference type="InterPro" id="IPR057929">
    <property type="entry name" value="RamC_N"/>
</dbReference>
<dbReference type="GO" id="GO:0031179">
    <property type="term" value="P:peptide modification"/>
    <property type="evidence" value="ECO:0007669"/>
    <property type="project" value="InterPro"/>
</dbReference>
<dbReference type="SUPFAM" id="SSF56112">
    <property type="entry name" value="Protein kinase-like (PK-like)"/>
    <property type="match status" value="1"/>
</dbReference>
<dbReference type="InterPro" id="IPR012341">
    <property type="entry name" value="6hp_glycosidase-like_sf"/>
</dbReference>
<dbReference type="EC" id="2.7.11.1" evidence="1"/>
<dbReference type="SMART" id="SM01260">
    <property type="entry name" value="LANC_like"/>
    <property type="match status" value="1"/>
</dbReference>
<dbReference type="GO" id="GO:0005975">
    <property type="term" value="P:carbohydrate metabolic process"/>
    <property type="evidence" value="ECO:0007669"/>
    <property type="project" value="InterPro"/>
</dbReference>
<evidence type="ECO:0000313" key="9">
    <source>
        <dbReference type="EMBL" id="SFQ05335.1"/>
    </source>
</evidence>
<dbReference type="NCBIfam" id="NF038150">
    <property type="entry name" value="lanthi_synth_IV"/>
    <property type="match status" value="1"/>
</dbReference>
<dbReference type="eggNOG" id="COG0515">
    <property type="taxonomic scope" value="Bacteria"/>
</dbReference>
<dbReference type="InterPro" id="IPR011009">
    <property type="entry name" value="Kinase-like_dom_sf"/>
</dbReference>
<dbReference type="PANTHER" id="PTHR43289">
    <property type="entry name" value="MITOGEN-ACTIVATED PROTEIN KINASE KINASE KINASE 20-RELATED"/>
    <property type="match status" value="1"/>
</dbReference>
<evidence type="ECO:0000313" key="10">
    <source>
        <dbReference type="Proteomes" id="UP000183413"/>
    </source>
</evidence>
<dbReference type="GO" id="GO:0046872">
    <property type="term" value="F:metal ion binding"/>
    <property type="evidence" value="ECO:0007669"/>
    <property type="project" value="UniProtKB-KW"/>
</dbReference>
<dbReference type="InterPro" id="IPR000719">
    <property type="entry name" value="Prot_kinase_dom"/>
</dbReference>
<keyword evidence="7" id="KW-0862">Zinc</keyword>
<dbReference type="PRINTS" id="PR01950">
    <property type="entry name" value="LANCSUPER"/>
</dbReference>
<dbReference type="Pfam" id="PF25816">
    <property type="entry name" value="RamC_N"/>
    <property type="match status" value="1"/>
</dbReference>
<dbReference type="Gene3D" id="1.10.510.10">
    <property type="entry name" value="Transferase(Phosphotransferase) domain 1"/>
    <property type="match status" value="1"/>
</dbReference>
<dbReference type="CDD" id="cd04791">
    <property type="entry name" value="LanC_SerThrkinase"/>
    <property type="match status" value="1"/>
</dbReference>
<dbReference type="InterPro" id="IPR007822">
    <property type="entry name" value="LANC-like"/>
</dbReference>
<evidence type="ECO:0000256" key="6">
    <source>
        <dbReference type="ARBA" id="ARBA00022840"/>
    </source>
</evidence>
<evidence type="ECO:0000256" key="2">
    <source>
        <dbReference type="ARBA" id="ARBA00022527"/>
    </source>
</evidence>
<dbReference type="Gene3D" id="1.50.10.10">
    <property type="match status" value="1"/>
</dbReference>
<evidence type="ECO:0000256" key="3">
    <source>
        <dbReference type="ARBA" id="ARBA00022679"/>
    </source>
</evidence>
<keyword evidence="5 9" id="KW-0418">Kinase</keyword>
<dbReference type="InParanoid" id="A0A1I5VCW7"/>
<accession>A0A1I5VCW7</accession>
<name>A0A1I5VCW7_9ACTN</name>
<protein>
    <recommendedName>
        <fullName evidence="1">non-specific serine/threonine protein kinase</fullName>
        <ecNumber evidence="1">2.7.11.1</ecNumber>
    </recommendedName>
</protein>
<dbReference type="Gene3D" id="3.30.200.20">
    <property type="entry name" value="Phosphorylase Kinase, domain 1"/>
    <property type="match status" value="1"/>
</dbReference>
<organism evidence="9 10">
    <name type="scientific">Actinomadura madurae</name>
    <dbReference type="NCBI Taxonomy" id="1993"/>
    <lineage>
        <taxon>Bacteria</taxon>
        <taxon>Bacillati</taxon>
        <taxon>Actinomycetota</taxon>
        <taxon>Actinomycetes</taxon>
        <taxon>Streptosporangiales</taxon>
        <taxon>Thermomonosporaceae</taxon>
        <taxon>Actinomadura</taxon>
    </lineage>
</organism>
<feature type="binding site" evidence="7">
    <location>
        <position position="725"/>
    </location>
    <ligand>
        <name>Zn(2+)</name>
        <dbReference type="ChEBI" id="CHEBI:29105"/>
    </ligand>
</feature>
<dbReference type="InterPro" id="IPR058053">
    <property type="entry name" value="RamC_C"/>
</dbReference>
<dbReference type="GO" id="GO:0004674">
    <property type="term" value="F:protein serine/threonine kinase activity"/>
    <property type="evidence" value="ECO:0007669"/>
    <property type="project" value="UniProtKB-KW"/>
</dbReference>
<dbReference type="STRING" id="1993.SAMN04489713_12181"/>
<keyword evidence="2 9" id="KW-0723">Serine/threonine-protein kinase</keyword>
<keyword evidence="7" id="KW-0479">Metal-binding</keyword>
<gene>
    <name evidence="9" type="ORF">SAMN04489713_12181</name>
</gene>
<dbReference type="eggNOG" id="COG4403">
    <property type="taxonomic scope" value="Bacteria"/>
</dbReference>
<sequence>MATSRPDSADTPVFDVLEYLAGIAHGNGREIVADDTWVSVHDPRFDIPAQGWKLHVSARPGTLAATLDRVLPVLLDTACDFKAARSAAVLSDLNSGDGDAGAVGKAVTVYPAQDEVTALGHVLAEALAGMAGPRIVSDRRVRPDAPVYYRYAPFLPQYKVDENGEFSLIVVGPSGDTLPGAAGAEFTCPPWATDPFRSAPSEAAAAPAAAASAAGATKPGRLIGGRYRVTSGVMRGPRGSVYRAEAPDGRPVVVKETRAYVGERPEGFDLRMYLRNELRILRALTGVPGVPAALDHFRHGEDEYLVMTDAGTTDLNRHVAESGVYRDDDLTALASRVLEVLDAVHERGVVVRDLSPKNIVVEDGRCTLIDFGTSGYEDLQMPGWSRGFSVPDQRTGRPSTPADDYFSLGATLFYAATGLNPVIIDPDPVRGVERTLQCLSRIFPNPTGTVALLPHLLSLDPAERTSAAESIRTGGEAPTPRPYAPPIHLTDDLLSAVLAHTTREVMGYAERLMEGPADARRSAPPVTNVYAGSSGVGMELLQHPEARTMGLDLAHWTAANLPPANLPPSLYFGLTGTAIFLTTAGVPSPGQVQLTGEERADQAHGLAGIGTGHLLLASLTPDGDHLATATECARRLLAGDFTEPDALPEQLLAFEPSGAGLDVDTAYAHGAAGVADFLLAHHLATGDTASGEGARERFTALAKAAEPLTDELASPSGRPMGASWCQGMSGVATALLHAASAYNDDTYLSLATRIANACTQIAPRAWVTSQCCGLAGIGEALIDVAQATDDNTYWAHAEQIAELMLIRSGGPHEAPTIPGNDLDTQAFTWATGTAGVLTFLRRLTTRTPSRLWHPGSAT</sequence>
<dbReference type="PROSITE" id="PS50011">
    <property type="entry name" value="PROTEIN_KINASE_DOM"/>
    <property type="match status" value="1"/>
</dbReference>
<dbReference type="AlphaFoldDB" id="A0A1I5VCW7"/>
<evidence type="ECO:0000256" key="4">
    <source>
        <dbReference type="ARBA" id="ARBA00022741"/>
    </source>
</evidence>
<dbReference type="Pfam" id="PF05147">
    <property type="entry name" value="LANC_like"/>
    <property type="match status" value="1"/>
</dbReference>
<evidence type="ECO:0000256" key="5">
    <source>
        <dbReference type="ARBA" id="ARBA00022777"/>
    </source>
</evidence>
<dbReference type="EMBL" id="FOVH01000021">
    <property type="protein sequence ID" value="SFQ05335.1"/>
    <property type="molecule type" value="Genomic_DNA"/>
</dbReference>
<evidence type="ECO:0000256" key="1">
    <source>
        <dbReference type="ARBA" id="ARBA00012513"/>
    </source>
</evidence>
<dbReference type="Pfam" id="PF00069">
    <property type="entry name" value="Pkinase"/>
    <property type="match status" value="1"/>
</dbReference>
<keyword evidence="6" id="KW-0067">ATP-binding</keyword>
<feature type="binding site" evidence="7">
    <location>
        <position position="771"/>
    </location>
    <ligand>
        <name>Zn(2+)</name>
        <dbReference type="ChEBI" id="CHEBI:29105"/>
    </ligand>
</feature>
<dbReference type="GO" id="GO:0005524">
    <property type="term" value="F:ATP binding"/>
    <property type="evidence" value="ECO:0007669"/>
    <property type="project" value="UniProtKB-KW"/>
</dbReference>
<keyword evidence="3" id="KW-0808">Transferase</keyword>
<evidence type="ECO:0000259" key="8">
    <source>
        <dbReference type="PROSITE" id="PS50011"/>
    </source>
</evidence>
<proteinExistence type="predicted"/>
<keyword evidence="10" id="KW-1185">Reference proteome</keyword>
<keyword evidence="4" id="KW-0547">Nucleotide-binding</keyword>
<dbReference type="PANTHER" id="PTHR43289:SF6">
    <property type="entry name" value="SERINE_THREONINE-PROTEIN KINASE NEKL-3"/>
    <property type="match status" value="1"/>
</dbReference>
<evidence type="ECO:0000256" key="7">
    <source>
        <dbReference type="PIRSR" id="PIRSR607822-1"/>
    </source>
</evidence>
<dbReference type="SUPFAM" id="SSF158745">
    <property type="entry name" value="LanC-like"/>
    <property type="match status" value="1"/>
</dbReference>
<dbReference type="SMART" id="SM00220">
    <property type="entry name" value="S_TKc"/>
    <property type="match status" value="1"/>
</dbReference>
<reference evidence="9 10" key="1">
    <citation type="submission" date="2016-10" db="EMBL/GenBank/DDBJ databases">
        <authorList>
            <person name="de Groot N.N."/>
        </authorList>
    </citation>
    <scope>NUCLEOTIDE SEQUENCE [LARGE SCALE GENOMIC DNA]</scope>
    <source>
        <strain evidence="9 10">DSM 43067</strain>
    </source>
</reference>
<dbReference type="Proteomes" id="UP000183413">
    <property type="component" value="Unassembled WGS sequence"/>
</dbReference>